<proteinExistence type="predicted"/>
<evidence type="ECO:0000313" key="3">
    <source>
        <dbReference type="Proteomes" id="UP000799118"/>
    </source>
</evidence>
<feature type="transmembrane region" description="Helical" evidence="1">
    <location>
        <begin position="6"/>
        <end position="27"/>
    </location>
</feature>
<accession>A0A6A4GRQ5</accession>
<keyword evidence="1" id="KW-0472">Membrane</keyword>
<name>A0A6A4GRQ5_9AGAR</name>
<dbReference type="EMBL" id="ML769777">
    <property type="protein sequence ID" value="KAE9387834.1"/>
    <property type="molecule type" value="Genomic_DNA"/>
</dbReference>
<dbReference type="Proteomes" id="UP000799118">
    <property type="component" value="Unassembled WGS sequence"/>
</dbReference>
<reference evidence="2" key="1">
    <citation type="journal article" date="2019" name="Environ. Microbiol.">
        <title>Fungal ecological strategies reflected in gene transcription - a case study of two litter decomposers.</title>
        <authorList>
            <person name="Barbi F."/>
            <person name="Kohler A."/>
            <person name="Barry K."/>
            <person name="Baskaran P."/>
            <person name="Daum C."/>
            <person name="Fauchery L."/>
            <person name="Ihrmark K."/>
            <person name="Kuo A."/>
            <person name="LaButti K."/>
            <person name="Lipzen A."/>
            <person name="Morin E."/>
            <person name="Grigoriev I.V."/>
            <person name="Henrissat B."/>
            <person name="Lindahl B."/>
            <person name="Martin F."/>
        </authorList>
    </citation>
    <scope>NUCLEOTIDE SEQUENCE</scope>
    <source>
        <strain evidence="2">JB14</strain>
    </source>
</reference>
<evidence type="ECO:0000256" key="1">
    <source>
        <dbReference type="SAM" id="Phobius"/>
    </source>
</evidence>
<organism evidence="2 3">
    <name type="scientific">Gymnopus androsaceus JB14</name>
    <dbReference type="NCBI Taxonomy" id="1447944"/>
    <lineage>
        <taxon>Eukaryota</taxon>
        <taxon>Fungi</taxon>
        <taxon>Dikarya</taxon>
        <taxon>Basidiomycota</taxon>
        <taxon>Agaricomycotina</taxon>
        <taxon>Agaricomycetes</taxon>
        <taxon>Agaricomycetidae</taxon>
        <taxon>Agaricales</taxon>
        <taxon>Marasmiineae</taxon>
        <taxon>Omphalotaceae</taxon>
        <taxon>Gymnopus</taxon>
    </lineage>
</organism>
<dbReference type="AlphaFoldDB" id="A0A6A4GRQ5"/>
<keyword evidence="3" id="KW-1185">Reference proteome</keyword>
<keyword evidence="1" id="KW-1133">Transmembrane helix</keyword>
<gene>
    <name evidence="2" type="ORF">BT96DRAFT_1076703</name>
</gene>
<sequence>MDEKCFISVICSFIGTAVNLILGLFCLTTLLSQNNPIDNPCNTGRHTGGKWVTFEAAAVPQASGKHWSGDKLELLHVLSLLQNPAKLEDEGYLDVENADLRRSNIMSFRTQTSKTQFWMLENKGNGMVAHDAYWTGTHWLWDKMKLELQEQATCNEFGEIDDFRHIPTECESPGTDLEASQKTLEDERQQKTLVFHGLRRYPGLWIGKSKWDTDW</sequence>
<keyword evidence="1" id="KW-0812">Transmembrane</keyword>
<protein>
    <submittedName>
        <fullName evidence="2">Uncharacterized protein</fullName>
    </submittedName>
</protein>
<evidence type="ECO:0000313" key="2">
    <source>
        <dbReference type="EMBL" id="KAE9387834.1"/>
    </source>
</evidence>